<reference evidence="1" key="1">
    <citation type="submission" date="2018-11" db="EMBL/GenBank/DDBJ databases">
        <authorList>
            <person name="Onetto C."/>
        </authorList>
    </citation>
    <scope>NUCLEOTIDE SEQUENCE [LARGE SCALE GENOMIC DNA]</scope>
</reference>
<accession>A0A564WED2</accession>
<name>A0A564WED2_9PROT</name>
<evidence type="ECO:0000313" key="1">
    <source>
        <dbReference type="EMBL" id="VUX46338.1"/>
    </source>
</evidence>
<comment type="caution">
    <text evidence="1">The sequence shown here is derived from an EMBL/GenBank/DDBJ whole genome shotgun (WGS) entry which is preliminary data.</text>
</comment>
<organism evidence="1 2">
    <name type="scientific">Candidatus Defluviicoccus seviourii</name>
    <dbReference type="NCBI Taxonomy" id="2565273"/>
    <lineage>
        <taxon>Bacteria</taxon>
        <taxon>Pseudomonadati</taxon>
        <taxon>Pseudomonadota</taxon>
        <taxon>Alphaproteobacteria</taxon>
        <taxon>Rhodospirillales</taxon>
        <taxon>Rhodospirillaceae</taxon>
        <taxon>Defluviicoccus</taxon>
    </lineage>
</organism>
<sequence>MRGHSRTFYLPLSQTDRSSRGDILGPYGSIASNRARPIWTWWYHVKQFILKPMLGRRPMPMHYLAVQAFALTKLRS</sequence>
<gene>
    <name evidence="1" type="ORF">DF3PA_200020</name>
</gene>
<keyword evidence="2" id="KW-1185">Reference proteome</keyword>
<dbReference type="EMBL" id="UXAT02000013">
    <property type="protein sequence ID" value="VUX46338.1"/>
    <property type="molecule type" value="Genomic_DNA"/>
</dbReference>
<protein>
    <submittedName>
        <fullName evidence="1">Uncharacterized protein</fullName>
    </submittedName>
</protein>
<proteinExistence type="predicted"/>
<dbReference type="Proteomes" id="UP000326641">
    <property type="component" value="Unassembled WGS sequence"/>
</dbReference>
<dbReference type="AlphaFoldDB" id="A0A564WED2"/>
<evidence type="ECO:0000313" key="2">
    <source>
        <dbReference type="Proteomes" id="UP000326641"/>
    </source>
</evidence>